<sequence length="79" mass="8463">MHRGVGVGVMPGALSRPTLPAAIRPLIEVDTSAMNGWRASSAPPQRLFAVAASTRNRINGYRRRDCRPTPAPLDEALIG</sequence>
<evidence type="ECO:0000313" key="1">
    <source>
        <dbReference type="EMBL" id="GBP33394.1"/>
    </source>
</evidence>
<name>A0A4C1V5V1_EUMVA</name>
<dbReference type="AlphaFoldDB" id="A0A4C1V5V1"/>
<gene>
    <name evidence="1" type="ORF">EVAR_6742_1</name>
</gene>
<dbReference type="EMBL" id="BGZK01000273">
    <property type="protein sequence ID" value="GBP33394.1"/>
    <property type="molecule type" value="Genomic_DNA"/>
</dbReference>
<proteinExistence type="predicted"/>
<evidence type="ECO:0000313" key="2">
    <source>
        <dbReference type="Proteomes" id="UP000299102"/>
    </source>
</evidence>
<keyword evidence="2" id="KW-1185">Reference proteome</keyword>
<reference evidence="1 2" key="1">
    <citation type="journal article" date="2019" name="Commun. Biol.">
        <title>The bagworm genome reveals a unique fibroin gene that provides high tensile strength.</title>
        <authorList>
            <person name="Kono N."/>
            <person name="Nakamura H."/>
            <person name="Ohtoshi R."/>
            <person name="Tomita M."/>
            <person name="Numata K."/>
            <person name="Arakawa K."/>
        </authorList>
    </citation>
    <scope>NUCLEOTIDE SEQUENCE [LARGE SCALE GENOMIC DNA]</scope>
</reference>
<organism evidence="1 2">
    <name type="scientific">Eumeta variegata</name>
    <name type="common">Bagworm moth</name>
    <name type="synonym">Eumeta japonica</name>
    <dbReference type="NCBI Taxonomy" id="151549"/>
    <lineage>
        <taxon>Eukaryota</taxon>
        <taxon>Metazoa</taxon>
        <taxon>Ecdysozoa</taxon>
        <taxon>Arthropoda</taxon>
        <taxon>Hexapoda</taxon>
        <taxon>Insecta</taxon>
        <taxon>Pterygota</taxon>
        <taxon>Neoptera</taxon>
        <taxon>Endopterygota</taxon>
        <taxon>Lepidoptera</taxon>
        <taxon>Glossata</taxon>
        <taxon>Ditrysia</taxon>
        <taxon>Tineoidea</taxon>
        <taxon>Psychidae</taxon>
        <taxon>Oiketicinae</taxon>
        <taxon>Eumeta</taxon>
    </lineage>
</organism>
<protein>
    <submittedName>
        <fullName evidence="1">Uncharacterized protein</fullName>
    </submittedName>
</protein>
<accession>A0A4C1V5V1</accession>
<dbReference type="Proteomes" id="UP000299102">
    <property type="component" value="Unassembled WGS sequence"/>
</dbReference>
<comment type="caution">
    <text evidence="1">The sequence shown here is derived from an EMBL/GenBank/DDBJ whole genome shotgun (WGS) entry which is preliminary data.</text>
</comment>